<dbReference type="InterPro" id="IPR036048">
    <property type="entry name" value="Interleukin_8-like_sf"/>
</dbReference>
<keyword evidence="8" id="KW-0395">Inflammatory response</keyword>
<dbReference type="GO" id="GO:0048245">
    <property type="term" value="P:eosinophil chemotaxis"/>
    <property type="evidence" value="ECO:0007669"/>
    <property type="project" value="TreeGrafter"/>
</dbReference>
<dbReference type="SMART" id="SM00199">
    <property type="entry name" value="SCY"/>
    <property type="match status" value="1"/>
</dbReference>
<feature type="domain" description="Chemokine interleukin-8-like" evidence="10">
    <location>
        <begin position="29"/>
        <end position="88"/>
    </location>
</feature>
<organism evidence="11 12">
    <name type="scientific">Fukomys damarensis</name>
    <name type="common">Damaraland mole rat</name>
    <name type="synonym">Cryptomys damarensis</name>
    <dbReference type="NCBI Taxonomy" id="885580"/>
    <lineage>
        <taxon>Eukaryota</taxon>
        <taxon>Metazoa</taxon>
        <taxon>Chordata</taxon>
        <taxon>Craniata</taxon>
        <taxon>Vertebrata</taxon>
        <taxon>Euteleostomi</taxon>
        <taxon>Mammalia</taxon>
        <taxon>Eutheria</taxon>
        <taxon>Euarchontoglires</taxon>
        <taxon>Glires</taxon>
        <taxon>Rodentia</taxon>
        <taxon>Hystricomorpha</taxon>
        <taxon>Bathyergidae</taxon>
        <taxon>Fukomys</taxon>
    </lineage>
</organism>
<reference evidence="11 12" key="1">
    <citation type="submission" date="2013-11" db="EMBL/GenBank/DDBJ databases">
        <title>The Damaraland mole rat (Fukomys damarensis) genome and evolution of African mole rats.</title>
        <authorList>
            <person name="Gladyshev V.N."/>
            <person name="Fang X."/>
        </authorList>
    </citation>
    <scope>NUCLEOTIDE SEQUENCE [LARGE SCALE GENOMIC DNA]</scope>
    <source>
        <tissue evidence="11">Liver</tissue>
    </source>
</reference>
<evidence type="ECO:0000256" key="3">
    <source>
        <dbReference type="ARBA" id="ARBA00022500"/>
    </source>
</evidence>
<evidence type="ECO:0000256" key="6">
    <source>
        <dbReference type="ARBA" id="ARBA00022729"/>
    </source>
</evidence>
<dbReference type="GO" id="GO:0006954">
    <property type="term" value="P:inflammatory response"/>
    <property type="evidence" value="ECO:0007669"/>
    <property type="project" value="UniProtKB-KW"/>
</dbReference>
<dbReference type="Pfam" id="PF00048">
    <property type="entry name" value="IL8"/>
    <property type="match status" value="1"/>
</dbReference>
<evidence type="ECO:0000313" key="12">
    <source>
        <dbReference type="Proteomes" id="UP000028990"/>
    </source>
</evidence>
<keyword evidence="5 9" id="KW-0964">Secreted</keyword>
<dbReference type="FunFam" id="2.40.50.40:FF:000002">
    <property type="entry name" value="C-C motif chemokine"/>
    <property type="match status" value="1"/>
</dbReference>
<keyword evidence="7" id="KW-1015">Disulfide bond</keyword>
<dbReference type="AlphaFoldDB" id="A0A091DT18"/>
<dbReference type="GO" id="GO:0070098">
    <property type="term" value="P:chemokine-mediated signaling pathway"/>
    <property type="evidence" value="ECO:0007669"/>
    <property type="project" value="TreeGrafter"/>
</dbReference>
<dbReference type="GO" id="GO:0048020">
    <property type="term" value="F:CCR chemokine receptor binding"/>
    <property type="evidence" value="ECO:0007669"/>
    <property type="project" value="TreeGrafter"/>
</dbReference>
<evidence type="ECO:0000256" key="8">
    <source>
        <dbReference type="ARBA" id="ARBA00023198"/>
    </source>
</evidence>
<dbReference type="InterPro" id="IPR039809">
    <property type="entry name" value="Chemokine_b/g/d"/>
</dbReference>
<comment type="similarity">
    <text evidence="2 9">Belongs to the intercrine beta (chemokine CC) family.</text>
</comment>
<dbReference type="InterPro" id="IPR001811">
    <property type="entry name" value="Chemokine_IL8-like_dom"/>
</dbReference>
<evidence type="ECO:0000256" key="1">
    <source>
        <dbReference type="ARBA" id="ARBA00004613"/>
    </source>
</evidence>
<feature type="chain" id="PRO_5005106926" description="C-C motif chemokine" evidence="9">
    <location>
        <begin position="24"/>
        <end position="97"/>
    </location>
</feature>
<dbReference type="GO" id="GO:0008009">
    <property type="term" value="F:chemokine activity"/>
    <property type="evidence" value="ECO:0007669"/>
    <property type="project" value="InterPro"/>
</dbReference>
<dbReference type="GO" id="GO:0005615">
    <property type="term" value="C:extracellular space"/>
    <property type="evidence" value="ECO:0007669"/>
    <property type="project" value="UniProtKB-KW"/>
</dbReference>
<comment type="subcellular location">
    <subcellularLocation>
        <location evidence="1 9">Secreted</location>
    </subcellularLocation>
</comment>
<dbReference type="GO" id="GO:0030335">
    <property type="term" value="P:positive regulation of cell migration"/>
    <property type="evidence" value="ECO:0007669"/>
    <property type="project" value="TreeGrafter"/>
</dbReference>
<evidence type="ECO:0000313" key="11">
    <source>
        <dbReference type="EMBL" id="KFO25951.1"/>
    </source>
</evidence>
<accession>A0A091DT18</accession>
<dbReference type="InterPro" id="IPR000827">
    <property type="entry name" value="Chemokine_CC_CS"/>
</dbReference>
<evidence type="ECO:0000256" key="2">
    <source>
        <dbReference type="ARBA" id="ARBA00010868"/>
    </source>
</evidence>
<keyword evidence="6 9" id="KW-0732">Signal</keyword>
<dbReference type="PANTHER" id="PTHR12015:SF147">
    <property type="entry name" value="C-C MOTIF CHEMOKINE 13"/>
    <property type="match status" value="1"/>
</dbReference>
<keyword evidence="3 9" id="KW-0145">Chemotaxis</keyword>
<evidence type="ECO:0000256" key="4">
    <source>
        <dbReference type="ARBA" id="ARBA00022514"/>
    </source>
</evidence>
<dbReference type="SUPFAM" id="SSF54117">
    <property type="entry name" value="Interleukin 8-like chemokines"/>
    <property type="match status" value="1"/>
</dbReference>
<protein>
    <recommendedName>
        <fullName evidence="9">C-C motif chemokine</fullName>
    </recommendedName>
</protein>
<dbReference type="GO" id="GO:0061844">
    <property type="term" value="P:antimicrobial humoral immune response mediated by antimicrobial peptide"/>
    <property type="evidence" value="ECO:0007669"/>
    <property type="project" value="TreeGrafter"/>
</dbReference>
<proteinExistence type="inferred from homology"/>
<dbReference type="CDD" id="cd00272">
    <property type="entry name" value="Chemokine_CC"/>
    <property type="match status" value="1"/>
</dbReference>
<evidence type="ECO:0000256" key="9">
    <source>
        <dbReference type="RuleBase" id="RU361150"/>
    </source>
</evidence>
<dbReference type="EMBL" id="KN123290">
    <property type="protein sequence ID" value="KFO25951.1"/>
    <property type="molecule type" value="Genomic_DNA"/>
</dbReference>
<dbReference type="PANTHER" id="PTHR12015">
    <property type="entry name" value="SMALL INDUCIBLE CYTOKINE A"/>
    <property type="match status" value="1"/>
</dbReference>
<sequence>MKDSVLFLCLLLTATTFSPQALAQPGMVPNTCCFSLTSKKIPMQRLESYRVIASSKCPQTAVIFKTKLNKEICADPKQKWVQNSIKYLEQIPQTTKP</sequence>
<evidence type="ECO:0000259" key="10">
    <source>
        <dbReference type="SMART" id="SM00199"/>
    </source>
</evidence>
<gene>
    <name evidence="11" type="ORF">H920_12665</name>
</gene>
<evidence type="ECO:0000256" key="5">
    <source>
        <dbReference type="ARBA" id="ARBA00022525"/>
    </source>
</evidence>
<dbReference type="Gene3D" id="2.40.50.40">
    <property type="match status" value="1"/>
</dbReference>
<evidence type="ECO:0000256" key="7">
    <source>
        <dbReference type="ARBA" id="ARBA00023157"/>
    </source>
</evidence>
<dbReference type="STRING" id="885580.ENSFDAP00000022863"/>
<feature type="signal peptide" evidence="9">
    <location>
        <begin position="1"/>
        <end position="23"/>
    </location>
</feature>
<dbReference type="Proteomes" id="UP000028990">
    <property type="component" value="Unassembled WGS sequence"/>
</dbReference>
<keyword evidence="12" id="KW-1185">Reference proteome</keyword>
<name>A0A091DT18_FUKDA</name>
<dbReference type="PROSITE" id="PS00472">
    <property type="entry name" value="SMALL_CYTOKINES_CC"/>
    <property type="match status" value="1"/>
</dbReference>
<dbReference type="OrthoDB" id="8934837at2759"/>
<dbReference type="OMA" id="SKCPQTA"/>
<dbReference type="eggNOG" id="ENOG502S8M4">
    <property type="taxonomic scope" value="Eukaryota"/>
</dbReference>
<keyword evidence="4 9" id="KW-0202">Cytokine</keyword>